<dbReference type="SUPFAM" id="SSF48179">
    <property type="entry name" value="6-phosphogluconate dehydrogenase C-terminal domain-like"/>
    <property type="match status" value="1"/>
</dbReference>
<dbReference type="PANTHER" id="PTHR21363:SF0">
    <property type="entry name" value="PREPHENATE DEHYDROGENASE [NADP(+)]"/>
    <property type="match status" value="1"/>
</dbReference>
<dbReference type="InterPro" id="IPR046826">
    <property type="entry name" value="PDH_N"/>
</dbReference>
<evidence type="ECO:0000313" key="4">
    <source>
        <dbReference type="Proteomes" id="UP000294881"/>
    </source>
</evidence>
<dbReference type="SUPFAM" id="SSF51735">
    <property type="entry name" value="NAD(P)-binding Rossmann-fold domains"/>
    <property type="match status" value="1"/>
</dbReference>
<gene>
    <name evidence="3" type="ORF">EV666_101534</name>
</gene>
<feature type="domain" description="Prephenate/arogenate dehydrogenase" evidence="2">
    <location>
        <begin position="38"/>
        <end position="301"/>
    </location>
</feature>
<dbReference type="PANTHER" id="PTHR21363">
    <property type="entry name" value="PREPHENATE DEHYDROGENASE"/>
    <property type="match status" value="1"/>
</dbReference>
<dbReference type="OrthoDB" id="9800497at2"/>
<dbReference type="InterPro" id="IPR050812">
    <property type="entry name" value="Preph/Arog_dehydrog"/>
</dbReference>
<dbReference type="EMBL" id="SLWL01000001">
    <property type="protein sequence ID" value="TCO16279.1"/>
    <property type="molecule type" value="Genomic_DNA"/>
</dbReference>
<dbReference type="Pfam" id="PF20463">
    <property type="entry name" value="PDH_C"/>
    <property type="match status" value="1"/>
</dbReference>
<evidence type="ECO:0000256" key="1">
    <source>
        <dbReference type="ARBA" id="ARBA00023002"/>
    </source>
</evidence>
<dbReference type="GO" id="GO:0006571">
    <property type="term" value="P:tyrosine biosynthetic process"/>
    <property type="evidence" value="ECO:0007669"/>
    <property type="project" value="InterPro"/>
</dbReference>
<dbReference type="Pfam" id="PF02153">
    <property type="entry name" value="PDH_N"/>
    <property type="match status" value="1"/>
</dbReference>
<organism evidence="3 4">
    <name type="scientific">Camelimonas lactis</name>
    <dbReference type="NCBI Taxonomy" id="659006"/>
    <lineage>
        <taxon>Bacteria</taxon>
        <taxon>Pseudomonadati</taxon>
        <taxon>Pseudomonadota</taxon>
        <taxon>Alphaproteobacteria</taxon>
        <taxon>Hyphomicrobiales</taxon>
        <taxon>Chelatococcaceae</taxon>
        <taxon>Camelimonas</taxon>
    </lineage>
</organism>
<dbReference type="GO" id="GO:0070403">
    <property type="term" value="F:NAD+ binding"/>
    <property type="evidence" value="ECO:0007669"/>
    <property type="project" value="InterPro"/>
</dbReference>
<dbReference type="GO" id="GO:0008977">
    <property type="term" value="F:prephenate dehydrogenase (NAD+) activity"/>
    <property type="evidence" value="ECO:0007669"/>
    <property type="project" value="InterPro"/>
</dbReference>
<evidence type="ECO:0000259" key="2">
    <source>
        <dbReference type="PROSITE" id="PS51176"/>
    </source>
</evidence>
<name>A0A4R2GYC0_9HYPH</name>
<dbReference type="RefSeq" id="WP_132002483.1">
    <property type="nucleotide sequence ID" value="NZ_JBHUNN010000002.1"/>
</dbReference>
<dbReference type="Proteomes" id="UP000294881">
    <property type="component" value="Unassembled WGS sequence"/>
</dbReference>
<dbReference type="GO" id="GO:0004665">
    <property type="term" value="F:prephenate dehydrogenase (NADP+) activity"/>
    <property type="evidence" value="ECO:0007669"/>
    <property type="project" value="InterPro"/>
</dbReference>
<comment type="caution">
    <text evidence="3">The sequence shown here is derived from an EMBL/GenBank/DDBJ whole genome shotgun (WGS) entry which is preliminary data.</text>
</comment>
<dbReference type="InterPro" id="IPR003099">
    <property type="entry name" value="Prephen_DH"/>
</dbReference>
<accession>A0A4R2GYC0</accession>
<dbReference type="PROSITE" id="PS51176">
    <property type="entry name" value="PDH_ADH"/>
    <property type="match status" value="1"/>
</dbReference>
<reference evidence="3 4" key="1">
    <citation type="submission" date="2019-03" db="EMBL/GenBank/DDBJ databases">
        <title>Genomic Encyclopedia of Type Strains, Phase IV (KMG-IV): sequencing the most valuable type-strain genomes for metagenomic binning, comparative biology and taxonomic classification.</title>
        <authorList>
            <person name="Goeker M."/>
        </authorList>
    </citation>
    <scope>NUCLEOTIDE SEQUENCE [LARGE SCALE GENOMIC DNA]</scope>
    <source>
        <strain evidence="3 4">DSM 22958</strain>
    </source>
</reference>
<dbReference type="Gene3D" id="3.40.50.720">
    <property type="entry name" value="NAD(P)-binding Rossmann-like Domain"/>
    <property type="match status" value="1"/>
</dbReference>
<evidence type="ECO:0000313" key="3">
    <source>
        <dbReference type="EMBL" id="TCO16279.1"/>
    </source>
</evidence>
<dbReference type="InterPro" id="IPR046825">
    <property type="entry name" value="PDH_C"/>
</dbReference>
<keyword evidence="4" id="KW-1185">Reference proteome</keyword>
<sequence>MFAPSAVSDFSFGSDASGCADATSAAPDVAVASPADFSRIGLIGFGAFGRLIARYAPAGVRLLAHDAAPEAADAYPPASCSLSRVSLAEAASCPLVVLAAPVAATATICRQIAPWLRPGTLVVDVGSVKVQPVADMVANLPAHVEIAGLHPLFGPQSAADGLAGLRLVVCPVRGRRVFRLAALLKAGFGLETQFATPDEHDREMAMVQGVTHMVARLVASLDERPTRMATRSYALLMQAVDMVRRDNPAVFDAIALRNPFVAGVQEQFFEAAVALRDDLAARRAALTDVEPQPCARVAAAS</sequence>
<dbReference type="InterPro" id="IPR008927">
    <property type="entry name" value="6-PGluconate_DH-like_C_sf"/>
</dbReference>
<dbReference type="InterPro" id="IPR036291">
    <property type="entry name" value="NAD(P)-bd_dom_sf"/>
</dbReference>
<keyword evidence="1" id="KW-0560">Oxidoreductase</keyword>
<protein>
    <submittedName>
        <fullName evidence="3">Prephenate dehydrogenase</fullName>
    </submittedName>
</protein>
<proteinExistence type="predicted"/>
<dbReference type="AlphaFoldDB" id="A0A4R2GYC0"/>